<sequence>MVPLNDDNDFEASAITLRPASMRDLPSEVLLKIFKLVHEEISQEEQEAQSWGAFIVDERCRQRGLFPYGFSSVCSAWKQVTSSCPDFWTRIVSFIDVAWEPVTIADQIAWTQNREFSIYLITSGNGGLASPLESPRVAQGMKALMPNLARCTSLCVHTFNSSALPSATELFTRSAPMLKSVAFDCVVDDGGTALARPCKADGESSIIGNGMELNLSIDGPNFIVSACLVTRHDFSCITFLSISHLSSSSRNGQALPIEIFSRVLAQFTILRELSITDIDFRPLPSGFDLDDKHRIPTLQMFHIDDIRPREAVRDLFRLAEYTSIGRFSMRNCSLAAVEGGQFPDVRDSLVFYDIPDSPSDVHFIGDWDGSELTLDNCNVLTRDICEILSEEKDGTFSLHSLECLYIEQCSDVPLAAIRTAIELRNIPFILDEGEGILNYDYDVHDPFIRAVHILGSLPKLSPQERAWFQVRMVDFTCD</sequence>
<reference evidence="2" key="1">
    <citation type="submission" date="2024-06" db="EMBL/GenBank/DDBJ databases">
        <title>Multi-omics analyses provide insights into the biosynthesis of the anticancer antibiotic pleurotin in Hohenbuehelia grisea.</title>
        <authorList>
            <person name="Weaver J.A."/>
            <person name="Alberti F."/>
        </authorList>
    </citation>
    <scope>NUCLEOTIDE SEQUENCE [LARGE SCALE GENOMIC DNA]</scope>
    <source>
        <strain evidence="2">T-177</strain>
    </source>
</reference>
<evidence type="ECO:0008006" key="3">
    <source>
        <dbReference type="Google" id="ProtNLM"/>
    </source>
</evidence>
<keyword evidence="2" id="KW-1185">Reference proteome</keyword>
<evidence type="ECO:0000313" key="1">
    <source>
        <dbReference type="EMBL" id="KAL0952077.1"/>
    </source>
</evidence>
<dbReference type="Gene3D" id="1.20.1280.50">
    <property type="match status" value="1"/>
</dbReference>
<name>A0ABR3J931_9AGAR</name>
<evidence type="ECO:0000313" key="2">
    <source>
        <dbReference type="Proteomes" id="UP001556367"/>
    </source>
</evidence>
<gene>
    <name evidence="1" type="ORF">HGRIS_008713</name>
</gene>
<comment type="caution">
    <text evidence="1">The sequence shown here is derived from an EMBL/GenBank/DDBJ whole genome shotgun (WGS) entry which is preliminary data.</text>
</comment>
<accession>A0ABR3J931</accession>
<dbReference type="EMBL" id="JASNQZ010000011">
    <property type="protein sequence ID" value="KAL0952077.1"/>
    <property type="molecule type" value="Genomic_DNA"/>
</dbReference>
<dbReference type="Proteomes" id="UP001556367">
    <property type="component" value="Unassembled WGS sequence"/>
</dbReference>
<proteinExistence type="predicted"/>
<protein>
    <recommendedName>
        <fullName evidence="3">F-box domain-containing protein</fullName>
    </recommendedName>
</protein>
<organism evidence="1 2">
    <name type="scientific">Hohenbuehelia grisea</name>
    <dbReference type="NCBI Taxonomy" id="104357"/>
    <lineage>
        <taxon>Eukaryota</taxon>
        <taxon>Fungi</taxon>
        <taxon>Dikarya</taxon>
        <taxon>Basidiomycota</taxon>
        <taxon>Agaricomycotina</taxon>
        <taxon>Agaricomycetes</taxon>
        <taxon>Agaricomycetidae</taxon>
        <taxon>Agaricales</taxon>
        <taxon>Pleurotineae</taxon>
        <taxon>Pleurotaceae</taxon>
        <taxon>Hohenbuehelia</taxon>
    </lineage>
</organism>